<evidence type="ECO:0000313" key="2">
    <source>
        <dbReference type="Proteomes" id="UP001157353"/>
    </source>
</evidence>
<proteinExistence type="predicted"/>
<comment type="caution">
    <text evidence="1">The sequence shown here is derived from an EMBL/GenBank/DDBJ whole genome shotgun (WGS) entry which is preliminary data.</text>
</comment>
<protein>
    <submittedName>
        <fullName evidence="1">Uncharacterized protein</fullName>
    </submittedName>
</protein>
<accession>A0ABQ6DVL9</accession>
<evidence type="ECO:0000313" key="1">
    <source>
        <dbReference type="EMBL" id="GLS89094.1"/>
    </source>
</evidence>
<dbReference type="RefSeq" id="WP_284202213.1">
    <property type="nucleotide sequence ID" value="NZ_BSPQ01000001.1"/>
</dbReference>
<keyword evidence="2" id="KW-1185">Reference proteome</keyword>
<gene>
    <name evidence="1" type="ORF">GCM10007916_01610</name>
</gene>
<organism evidence="1 2">
    <name type="scientific">Psychromonas marina</name>
    <dbReference type="NCBI Taxonomy" id="88364"/>
    <lineage>
        <taxon>Bacteria</taxon>
        <taxon>Pseudomonadati</taxon>
        <taxon>Pseudomonadota</taxon>
        <taxon>Gammaproteobacteria</taxon>
        <taxon>Alteromonadales</taxon>
        <taxon>Psychromonadaceae</taxon>
        <taxon>Psychromonas</taxon>
    </lineage>
</organism>
<reference evidence="2" key="1">
    <citation type="journal article" date="2019" name="Int. J. Syst. Evol. Microbiol.">
        <title>The Global Catalogue of Microorganisms (GCM) 10K type strain sequencing project: providing services to taxonomists for standard genome sequencing and annotation.</title>
        <authorList>
            <consortium name="The Broad Institute Genomics Platform"/>
            <consortium name="The Broad Institute Genome Sequencing Center for Infectious Disease"/>
            <person name="Wu L."/>
            <person name="Ma J."/>
        </authorList>
    </citation>
    <scope>NUCLEOTIDE SEQUENCE [LARGE SCALE GENOMIC DNA]</scope>
    <source>
        <strain evidence="2">NBRC 103166</strain>
    </source>
</reference>
<dbReference type="EMBL" id="BSPQ01000001">
    <property type="protein sequence ID" value="GLS89094.1"/>
    <property type="molecule type" value="Genomic_DNA"/>
</dbReference>
<dbReference type="Proteomes" id="UP001157353">
    <property type="component" value="Unassembled WGS sequence"/>
</dbReference>
<name>A0ABQ6DVL9_9GAMM</name>
<sequence length="300" mass="33216">MSGFKTFFVRHSSKLDIDSTTLNMLWDDNYIGVHYPSNVHGKLEADDNESTNLNDYSGTGKTALKKLTQICTEGGYVCAVYKNKSGAKVGFVPKGSTIEVINGKWGKKSHREGRDAKLKGIKLTNVQVLTATESIVLKSTQPRQGTICHWPKAGIQVQTRVDKLPIPREVKSLTPDQQEVMCMEYLRTDKASARGLPKLTHTLMPVGRTLKDVDIVGRSGSGNGIYVQVTLTGKKSKIGIKKFNKLKAYATSSDYAIYFSASSELDITNTLISFPIKTVFDDFCIQDAQGKMWFDMVTKV</sequence>